<dbReference type="PANTHER" id="PTHR37946">
    <property type="entry name" value="SLL1969 PROTEIN"/>
    <property type="match status" value="1"/>
</dbReference>
<protein>
    <submittedName>
        <fullName evidence="2">Triacylglycerol lipase</fullName>
    </submittedName>
</protein>
<sequence>MGKKKRNKVLLLHGLYMHGSVMWPLAQRLKQREWETECLSYNSVAIRAESLYDRILSALPQDQPAYLVGHSLGGVLLYHLAHAVPLPLGSRIVTLGSPLQGALLARRLAQWNLSALLGNAGEHGLLRDQPVVWHSDAALGSLAGGTGFGMGTLLGAPRRDSDGTVLIEETRIAGMRDHKVLPVTHTSMLLSAEVARQTDQFLRYGYFDQSDCSKR</sequence>
<dbReference type="SUPFAM" id="SSF53474">
    <property type="entry name" value="alpha/beta-Hydrolases"/>
    <property type="match status" value="1"/>
</dbReference>
<reference evidence="3" key="1">
    <citation type="journal article" date="2019" name="Int. J. Syst. Evol. Microbiol.">
        <title>The Global Catalogue of Microorganisms (GCM) 10K type strain sequencing project: providing services to taxonomists for standard genome sequencing and annotation.</title>
        <authorList>
            <consortium name="The Broad Institute Genomics Platform"/>
            <consortium name="The Broad Institute Genome Sequencing Center for Infectious Disease"/>
            <person name="Wu L."/>
            <person name="Ma J."/>
        </authorList>
    </citation>
    <scope>NUCLEOTIDE SEQUENCE [LARGE SCALE GENOMIC DNA]</scope>
    <source>
        <strain evidence="3">JCM 18720</strain>
    </source>
</reference>
<dbReference type="Gene3D" id="3.40.50.1820">
    <property type="entry name" value="alpha/beta hydrolase"/>
    <property type="match status" value="1"/>
</dbReference>
<name>A0ABP9S737_9GAMM</name>
<dbReference type="Pfam" id="PF12697">
    <property type="entry name" value="Abhydrolase_6"/>
    <property type="match status" value="1"/>
</dbReference>
<dbReference type="EMBL" id="BAABLF010000013">
    <property type="protein sequence ID" value="GAA5192268.1"/>
    <property type="molecule type" value="Genomic_DNA"/>
</dbReference>
<evidence type="ECO:0000313" key="2">
    <source>
        <dbReference type="EMBL" id="GAA5192268.1"/>
    </source>
</evidence>
<dbReference type="RefSeq" id="WP_345317022.1">
    <property type="nucleotide sequence ID" value="NZ_BAABLF010000013.1"/>
</dbReference>
<comment type="caution">
    <text evidence="2">The sequence shown here is derived from an EMBL/GenBank/DDBJ whole genome shotgun (WGS) entry which is preliminary data.</text>
</comment>
<dbReference type="InterPro" id="IPR000073">
    <property type="entry name" value="AB_hydrolase_1"/>
</dbReference>
<proteinExistence type="predicted"/>
<organism evidence="2 3">
    <name type="scientific">Ferrimonas gelatinilytica</name>
    <dbReference type="NCBI Taxonomy" id="1255257"/>
    <lineage>
        <taxon>Bacteria</taxon>
        <taxon>Pseudomonadati</taxon>
        <taxon>Pseudomonadota</taxon>
        <taxon>Gammaproteobacteria</taxon>
        <taxon>Alteromonadales</taxon>
        <taxon>Ferrimonadaceae</taxon>
        <taxon>Ferrimonas</taxon>
    </lineage>
</organism>
<evidence type="ECO:0000259" key="1">
    <source>
        <dbReference type="Pfam" id="PF12697"/>
    </source>
</evidence>
<dbReference type="InterPro" id="IPR029058">
    <property type="entry name" value="AB_hydrolase_fold"/>
</dbReference>
<dbReference type="PANTHER" id="PTHR37946:SF1">
    <property type="entry name" value="SLL1969 PROTEIN"/>
    <property type="match status" value="1"/>
</dbReference>
<gene>
    <name evidence="2" type="ORF">GCM10025772_21070</name>
</gene>
<feature type="domain" description="AB hydrolase-1" evidence="1">
    <location>
        <begin position="9"/>
        <end position="169"/>
    </location>
</feature>
<evidence type="ECO:0000313" key="3">
    <source>
        <dbReference type="Proteomes" id="UP001501600"/>
    </source>
</evidence>
<dbReference type="Proteomes" id="UP001501600">
    <property type="component" value="Unassembled WGS sequence"/>
</dbReference>
<accession>A0ABP9S737</accession>
<keyword evidence="3" id="KW-1185">Reference proteome</keyword>